<dbReference type="OrthoDB" id="5835829at2759"/>
<proteinExistence type="predicted"/>
<accession>A0A6A6UEU0</accession>
<gene>
    <name evidence="2" type="ORF">BT63DRAFT_226380</name>
</gene>
<sequence length="242" mass="26979">MLFLSLLLAPLNIKHILCLSLYVPHIYHHTVKLKRLCSFSMSSGQSVLFLTNCEFGQSNVVLAVIYELLRKGEFDVHVASWAALETRVLDLSGRLSESGKVNGTSNITFHTIPGLDMFDAIQKNFNQGRDTLPHKPGYAGTTRLKELAPQMLAPWNQEEHISMVDWFKALATALQPAVIVVDPLLSSAHDMCRTTSWKYTILSPCSLASGLIPAEQWLAGIWKYPWQVKICPISLVTALTMV</sequence>
<reference evidence="2" key="1">
    <citation type="journal article" date="2020" name="Stud. Mycol.">
        <title>101 Dothideomycetes genomes: a test case for predicting lifestyles and emergence of pathogens.</title>
        <authorList>
            <person name="Haridas S."/>
            <person name="Albert R."/>
            <person name="Binder M."/>
            <person name="Bloem J."/>
            <person name="Labutti K."/>
            <person name="Salamov A."/>
            <person name="Andreopoulos B."/>
            <person name="Baker S."/>
            <person name="Barry K."/>
            <person name="Bills G."/>
            <person name="Bluhm B."/>
            <person name="Cannon C."/>
            <person name="Castanera R."/>
            <person name="Culley D."/>
            <person name="Daum C."/>
            <person name="Ezra D."/>
            <person name="Gonzalez J."/>
            <person name="Henrissat B."/>
            <person name="Kuo A."/>
            <person name="Liang C."/>
            <person name="Lipzen A."/>
            <person name="Lutzoni F."/>
            <person name="Magnuson J."/>
            <person name="Mondo S."/>
            <person name="Nolan M."/>
            <person name="Ohm R."/>
            <person name="Pangilinan J."/>
            <person name="Park H.-J."/>
            <person name="Ramirez L."/>
            <person name="Alfaro M."/>
            <person name="Sun H."/>
            <person name="Tritt A."/>
            <person name="Yoshinaga Y."/>
            <person name="Zwiers L.-H."/>
            <person name="Turgeon B."/>
            <person name="Goodwin S."/>
            <person name="Spatafora J."/>
            <person name="Crous P."/>
            <person name="Grigoriev I."/>
        </authorList>
    </citation>
    <scope>NUCLEOTIDE SEQUENCE</scope>
    <source>
        <strain evidence="2">CBS 115976</strain>
    </source>
</reference>
<evidence type="ECO:0000313" key="3">
    <source>
        <dbReference type="Proteomes" id="UP000799302"/>
    </source>
</evidence>
<protein>
    <submittedName>
        <fullName evidence="2">Uncharacterized protein</fullName>
    </submittedName>
</protein>
<keyword evidence="1" id="KW-0732">Signal</keyword>
<dbReference type="AlphaFoldDB" id="A0A6A6UEU0"/>
<name>A0A6A6UEU0_9PEZI</name>
<dbReference type="EMBL" id="MU004234">
    <property type="protein sequence ID" value="KAF2669953.1"/>
    <property type="molecule type" value="Genomic_DNA"/>
</dbReference>
<dbReference type="Proteomes" id="UP000799302">
    <property type="component" value="Unassembled WGS sequence"/>
</dbReference>
<evidence type="ECO:0000313" key="2">
    <source>
        <dbReference type="EMBL" id="KAF2669953.1"/>
    </source>
</evidence>
<evidence type="ECO:0000256" key="1">
    <source>
        <dbReference type="SAM" id="SignalP"/>
    </source>
</evidence>
<dbReference type="SUPFAM" id="SSF53756">
    <property type="entry name" value="UDP-Glycosyltransferase/glycogen phosphorylase"/>
    <property type="match status" value="1"/>
</dbReference>
<feature type="signal peptide" evidence="1">
    <location>
        <begin position="1"/>
        <end position="18"/>
    </location>
</feature>
<keyword evidence="3" id="KW-1185">Reference proteome</keyword>
<feature type="chain" id="PRO_5025586376" evidence="1">
    <location>
        <begin position="19"/>
        <end position="242"/>
    </location>
</feature>
<organism evidence="2 3">
    <name type="scientific">Microthyrium microscopicum</name>
    <dbReference type="NCBI Taxonomy" id="703497"/>
    <lineage>
        <taxon>Eukaryota</taxon>
        <taxon>Fungi</taxon>
        <taxon>Dikarya</taxon>
        <taxon>Ascomycota</taxon>
        <taxon>Pezizomycotina</taxon>
        <taxon>Dothideomycetes</taxon>
        <taxon>Dothideomycetes incertae sedis</taxon>
        <taxon>Microthyriales</taxon>
        <taxon>Microthyriaceae</taxon>
        <taxon>Microthyrium</taxon>
    </lineage>
</organism>